<feature type="compositionally biased region" description="Low complexity" evidence="1">
    <location>
        <begin position="12"/>
        <end position="21"/>
    </location>
</feature>
<proteinExistence type="predicted"/>
<reference evidence="2 3" key="1">
    <citation type="submission" date="2011-05" db="EMBL/GenBank/DDBJ databases">
        <title>Whole genome sequence of Microlunatus phosphovorus NM-1.</title>
        <authorList>
            <person name="Hosoyama A."/>
            <person name="Sasaki K."/>
            <person name="Harada T."/>
            <person name="Igarashi R."/>
            <person name="Kawakoshi A."/>
            <person name="Sasagawa M."/>
            <person name="Fukada J."/>
            <person name="Nakamura S."/>
            <person name="Katano Y."/>
            <person name="Hanada S."/>
            <person name="Kamagata Y."/>
            <person name="Nakamura N."/>
            <person name="Yamazaki S."/>
            <person name="Fujita N."/>
        </authorList>
    </citation>
    <scope>NUCLEOTIDE SEQUENCE [LARGE SCALE GENOMIC DNA]</scope>
    <source>
        <strain evidence="3">ATCC 700054 / DSM 10555 / JCM 9379 / NBRC 101784 / NCIMB 13414 / VKM Ac-1990 / NM-1</strain>
    </source>
</reference>
<sequence>MNPSEASSKSGTNTTTLIPPTTWQTMSGMREATRRTTFAYLVADAAAEHKSRLGLR</sequence>
<dbReference type="EMBL" id="AP012204">
    <property type="protein sequence ID" value="BAK37574.1"/>
    <property type="molecule type" value="Genomic_DNA"/>
</dbReference>
<organism evidence="2 3">
    <name type="scientific">Microlunatus phosphovorus (strain ATCC 700054 / DSM 10555 / JCM 9379 / NBRC 101784 / NCIMB 13414 / VKM Ac-1990 / NM-1)</name>
    <dbReference type="NCBI Taxonomy" id="1032480"/>
    <lineage>
        <taxon>Bacteria</taxon>
        <taxon>Bacillati</taxon>
        <taxon>Actinomycetota</taxon>
        <taxon>Actinomycetes</taxon>
        <taxon>Propionibacteriales</taxon>
        <taxon>Propionibacteriaceae</taxon>
        <taxon>Microlunatus</taxon>
    </lineage>
</organism>
<gene>
    <name evidence="2" type="ordered locus">MLP_45600</name>
</gene>
<protein>
    <submittedName>
        <fullName evidence="2">Uncharacterized protein</fullName>
    </submittedName>
</protein>
<dbReference type="AlphaFoldDB" id="F5XE26"/>
<evidence type="ECO:0000313" key="2">
    <source>
        <dbReference type="EMBL" id="BAK37574.1"/>
    </source>
</evidence>
<accession>F5XE26</accession>
<dbReference type="Proteomes" id="UP000007947">
    <property type="component" value="Chromosome"/>
</dbReference>
<dbReference type="KEGG" id="mph:MLP_45600"/>
<dbReference type="STRING" id="1032480.MLP_45600"/>
<keyword evidence="3" id="KW-1185">Reference proteome</keyword>
<dbReference type="HOGENOM" id="CLU_3009274_0_0_11"/>
<evidence type="ECO:0000256" key="1">
    <source>
        <dbReference type="SAM" id="MobiDB-lite"/>
    </source>
</evidence>
<evidence type="ECO:0000313" key="3">
    <source>
        <dbReference type="Proteomes" id="UP000007947"/>
    </source>
</evidence>
<feature type="compositionally biased region" description="Polar residues" evidence="1">
    <location>
        <begin position="1"/>
        <end position="11"/>
    </location>
</feature>
<feature type="region of interest" description="Disordered" evidence="1">
    <location>
        <begin position="1"/>
        <end position="21"/>
    </location>
</feature>
<name>F5XE26_MICPN</name>